<evidence type="ECO:0000256" key="4">
    <source>
        <dbReference type="ARBA" id="ARBA00022729"/>
    </source>
</evidence>
<dbReference type="Gene3D" id="3.20.20.80">
    <property type="entry name" value="Glycosidases"/>
    <property type="match status" value="1"/>
</dbReference>
<keyword evidence="6" id="KW-0325">Glycoprotein</keyword>
<dbReference type="GO" id="GO:0016020">
    <property type="term" value="C:membrane"/>
    <property type="evidence" value="ECO:0007669"/>
    <property type="project" value="TreeGrafter"/>
</dbReference>
<dbReference type="Proteomes" id="UP000887540">
    <property type="component" value="Unplaced"/>
</dbReference>
<dbReference type="GO" id="GO:0004563">
    <property type="term" value="F:beta-N-acetylhexosaminidase activity"/>
    <property type="evidence" value="ECO:0007669"/>
    <property type="project" value="UniProtKB-EC"/>
</dbReference>
<evidence type="ECO:0000256" key="11">
    <source>
        <dbReference type="ARBA" id="ARBA00069988"/>
    </source>
</evidence>
<feature type="domain" description="Glycoside hydrolase family 20 catalytic" evidence="13">
    <location>
        <begin position="90"/>
        <end position="428"/>
    </location>
</feature>
<dbReference type="AlphaFoldDB" id="A0A914DXX6"/>
<reference evidence="16" key="1">
    <citation type="submission" date="2022-11" db="UniProtKB">
        <authorList>
            <consortium name="WormBaseParasite"/>
        </authorList>
    </citation>
    <scope>IDENTIFICATION</scope>
</reference>
<proteinExistence type="inferred from homology"/>
<evidence type="ECO:0000256" key="8">
    <source>
        <dbReference type="ARBA" id="ARBA00030512"/>
    </source>
</evidence>
<comment type="catalytic activity">
    <reaction evidence="1">
        <text>Hydrolysis of terminal non-reducing N-acetyl-D-hexosamine residues in N-acetyl-beta-D-hexosaminides.</text>
        <dbReference type="EC" id="3.2.1.52"/>
    </reaction>
</comment>
<dbReference type="GO" id="GO:0005764">
    <property type="term" value="C:lysosome"/>
    <property type="evidence" value="ECO:0007669"/>
    <property type="project" value="TreeGrafter"/>
</dbReference>
<dbReference type="InterPro" id="IPR017853">
    <property type="entry name" value="GH"/>
</dbReference>
<keyword evidence="15" id="KW-1185">Reference proteome</keyword>
<evidence type="ECO:0000256" key="1">
    <source>
        <dbReference type="ARBA" id="ARBA00001231"/>
    </source>
</evidence>
<evidence type="ECO:0000313" key="15">
    <source>
        <dbReference type="Proteomes" id="UP000887540"/>
    </source>
</evidence>
<comment type="function">
    <text evidence="10">Responsible for the degradation of GM2 gangliosides, and a variety of other molecules containing terminal N-acetyl hexosamines. Degrades chitotriose.</text>
</comment>
<accession>A0A914DXX6</accession>
<name>A0A914DXX6_9BILA</name>
<evidence type="ECO:0000259" key="14">
    <source>
        <dbReference type="Pfam" id="PF14845"/>
    </source>
</evidence>
<protein>
    <recommendedName>
        <fullName evidence="11">Beta-hexosaminidase A</fullName>
        <ecNumber evidence="3">3.2.1.52</ecNumber>
    </recommendedName>
    <alternativeName>
        <fullName evidence="8">Beta-N-acetylhexosaminidase</fullName>
    </alternativeName>
    <alternativeName>
        <fullName evidence="9">N-acetyl-beta-glucosaminidase</fullName>
    </alternativeName>
</protein>
<evidence type="ECO:0000256" key="7">
    <source>
        <dbReference type="ARBA" id="ARBA00023295"/>
    </source>
</evidence>
<dbReference type="SUPFAM" id="SSF55545">
    <property type="entry name" value="beta-N-acetylhexosaminidase-like domain"/>
    <property type="match status" value="1"/>
</dbReference>
<dbReference type="EC" id="3.2.1.52" evidence="3"/>
<dbReference type="Gene3D" id="3.30.379.10">
    <property type="entry name" value="Chitobiase/beta-hexosaminidase domain 2-like"/>
    <property type="match status" value="1"/>
</dbReference>
<dbReference type="FunFam" id="3.20.20.80:FF:000063">
    <property type="entry name" value="Beta-hexosaminidase"/>
    <property type="match status" value="1"/>
</dbReference>
<comment type="similarity">
    <text evidence="2">Belongs to the glycosyl hydrolase 20 family.</text>
</comment>
<evidence type="ECO:0000256" key="5">
    <source>
        <dbReference type="ARBA" id="ARBA00022801"/>
    </source>
</evidence>
<dbReference type="GO" id="GO:0006689">
    <property type="term" value="P:ganglioside catabolic process"/>
    <property type="evidence" value="ECO:0007669"/>
    <property type="project" value="TreeGrafter"/>
</dbReference>
<evidence type="ECO:0000256" key="10">
    <source>
        <dbReference type="ARBA" id="ARBA00053719"/>
    </source>
</evidence>
<dbReference type="PANTHER" id="PTHR22600">
    <property type="entry name" value="BETA-HEXOSAMINIDASE"/>
    <property type="match status" value="1"/>
</dbReference>
<sequence length="469" mass="53662">MTTTNAPNPNTTITQLIVNVTKGCDSGYPQMDMDESYNIYFNTTSHTGYLDANEIWGAIRGLESFSQLIYEDSNNNWFVKLSTISDQPRFPHRGILMDCSRHYISVRIIKQNLDLMAMSKMNVFHWHLTDSESFPYVSAKFPNLSAKGAYSPKHVYTQAQIKDVINYARLLGIRVVAEFDTPGHMGAWEHGQPGLLAKCYAEEGWGDTDPMISNIIDPTKDANLQFISQFFDEALHLFPDNYMHFGGDETIRYQNACWLNNSDILTWMQSHNMSNDNSKLLKYYLSNLVQFVQKSRSNASMIFWQEVLDQNVAPNTSIAHVWKGNSYEDSMQEMNHVTQNGHLAIYSSCWYLDLIKYGVLWDDVNETAFEDRGMYYQCNPTDFNGTDAQKKLVLGGEACLWGEIVDGANVIQRMWPNAGAAAERLWSDLEQTRNSTAAWPRFHEHRCRMIARGFLGPFARESGSYHSKH</sequence>
<dbReference type="InterPro" id="IPR029019">
    <property type="entry name" value="HEX_eukaryotic_N"/>
</dbReference>
<feature type="active site" description="Proton donor" evidence="12">
    <location>
        <position position="249"/>
    </location>
</feature>
<evidence type="ECO:0000313" key="16">
    <source>
        <dbReference type="WBParaSite" id="ACRNAN_scaffold4531.g8351.t1"/>
    </source>
</evidence>
<keyword evidence="7" id="KW-0326">Glycosidase</keyword>
<dbReference type="GO" id="GO:0005975">
    <property type="term" value="P:carbohydrate metabolic process"/>
    <property type="evidence" value="ECO:0007669"/>
    <property type="project" value="InterPro"/>
</dbReference>
<keyword evidence="4" id="KW-0732">Signal</keyword>
<evidence type="ECO:0000256" key="6">
    <source>
        <dbReference type="ARBA" id="ARBA00023180"/>
    </source>
</evidence>
<evidence type="ECO:0000256" key="12">
    <source>
        <dbReference type="PIRSR" id="PIRSR001093-1"/>
    </source>
</evidence>
<dbReference type="SUPFAM" id="SSF51445">
    <property type="entry name" value="(Trans)glycosidases"/>
    <property type="match status" value="1"/>
</dbReference>
<keyword evidence="5" id="KW-0378">Hydrolase</keyword>
<dbReference type="WBParaSite" id="ACRNAN_scaffold4531.g8351.t1">
    <property type="protein sequence ID" value="ACRNAN_scaffold4531.g8351.t1"/>
    <property type="gene ID" value="ACRNAN_scaffold4531.g8351"/>
</dbReference>
<dbReference type="InterPro" id="IPR015883">
    <property type="entry name" value="Glyco_hydro_20_cat"/>
</dbReference>
<dbReference type="InterPro" id="IPR029018">
    <property type="entry name" value="Hex-like_dom2"/>
</dbReference>
<dbReference type="PANTHER" id="PTHR22600:SF21">
    <property type="entry name" value="BETA-HEXOSAMINIDASE A"/>
    <property type="match status" value="1"/>
</dbReference>
<evidence type="ECO:0000256" key="3">
    <source>
        <dbReference type="ARBA" id="ARBA00012663"/>
    </source>
</evidence>
<dbReference type="InterPro" id="IPR025705">
    <property type="entry name" value="Beta_hexosaminidase_sua/sub"/>
</dbReference>
<evidence type="ECO:0000256" key="9">
    <source>
        <dbReference type="ARBA" id="ARBA00033000"/>
    </source>
</evidence>
<evidence type="ECO:0000259" key="13">
    <source>
        <dbReference type="Pfam" id="PF00728"/>
    </source>
</evidence>
<dbReference type="Pfam" id="PF14845">
    <property type="entry name" value="Glycohydro_20b2"/>
    <property type="match status" value="1"/>
</dbReference>
<dbReference type="PRINTS" id="PR00738">
    <property type="entry name" value="GLHYDRLASE20"/>
</dbReference>
<feature type="domain" description="Beta-hexosaminidase eukaryotic type N-terminal" evidence="14">
    <location>
        <begin position="8"/>
        <end position="68"/>
    </location>
</feature>
<organism evidence="15 16">
    <name type="scientific">Acrobeloides nanus</name>
    <dbReference type="NCBI Taxonomy" id="290746"/>
    <lineage>
        <taxon>Eukaryota</taxon>
        <taxon>Metazoa</taxon>
        <taxon>Ecdysozoa</taxon>
        <taxon>Nematoda</taxon>
        <taxon>Chromadorea</taxon>
        <taxon>Rhabditida</taxon>
        <taxon>Tylenchina</taxon>
        <taxon>Cephalobomorpha</taxon>
        <taxon>Cephaloboidea</taxon>
        <taxon>Cephalobidae</taxon>
        <taxon>Acrobeloides</taxon>
    </lineage>
</organism>
<dbReference type="GO" id="GO:0030203">
    <property type="term" value="P:glycosaminoglycan metabolic process"/>
    <property type="evidence" value="ECO:0007669"/>
    <property type="project" value="TreeGrafter"/>
</dbReference>
<dbReference type="Pfam" id="PF00728">
    <property type="entry name" value="Glyco_hydro_20"/>
    <property type="match status" value="1"/>
</dbReference>
<evidence type="ECO:0000256" key="2">
    <source>
        <dbReference type="ARBA" id="ARBA00006285"/>
    </source>
</evidence>
<dbReference type="PIRSF" id="PIRSF001093">
    <property type="entry name" value="B-hxosamndse_ab_euk"/>
    <property type="match status" value="1"/>
</dbReference>